<organism evidence="5 6">
    <name type="scientific">Rotaria socialis</name>
    <dbReference type="NCBI Taxonomy" id="392032"/>
    <lineage>
        <taxon>Eukaryota</taxon>
        <taxon>Metazoa</taxon>
        <taxon>Spiralia</taxon>
        <taxon>Gnathifera</taxon>
        <taxon>Rotifera</taxon>
        <taxon>Eurotatoria</taxon>
        <taxon>Bdelloidea</taxon>
        <taxon>Philodinida</taxon>
        <taxon>Philodinidae</taxon>
        <taxon>Rotaria</taxon>
    </lineage>
</organism>
<evidence type="ECO:0000256" key="2">
    <source>
        <dbReference type="ARBA" id="ARBA00023295"/>
    </source>
</evidence>
<dbReference type="EMBL" id="CAJNYV010004173">
    <property type="protein sequence ID" value="CAF3651552.1"/>
    <property type="molecule type" value="Genomic_DNA"/>
</dbReference>
<dbReference type="InterPro" id="IPR001944">
    <property type="entry name" value="Glycoside_Hdrlase_35"/>
</dbReference>
<keyword evidence="1" id="KW-0378">Hydrolase</keyword>
<evidence type="ECO:0000313" key="5">
    <source>
        <dbReference type="EMBL" id="CAF4488877.1"/>
    </source>
</evidence>
<proteinExistence type="predicted"/>
<dbReference type="GO" id="GO:0005975">
    <property type="term" value="P:carbohydrate metabolic process"/>
    <property type="evidence" value="ECO:0007669"/>
    <property type="project" value="InterPro"/>
</dbReference>
<accession>A0A820UQJ6</accession>
<dbReference type="Proteomes" id="UP000663838">
    <property type="component" value="Unassembled WGS sequence"/>
</dbReference>
<gene>
    <name evidence="4" type="ORF">KIK155_LOCUS23493</name>
    <name evidence="5" type="ORF">TOA249_LOCUS2450</name>
</gene>
<keyword evidence="2" id="KW-0326">Glycosidase</keyword>
<dbReference type="Pfam" id="PF21467">
    <property type="entry name" value="BetaGal_gal-bd"/>
    <property type="match status" value="1"/>
</dbReference>
<dbReference type="InterPro" id="IPR008979">
    <property type="entry name" value="Galactose-bd-like_sf"/>
</dbReference>
<sequence length="141" mass="16488">MKDKPRLGLQELVNWTITKLTMDDKLTKQASTFNWQPIVSNISTVSPSFYRSTFTINMSQPLHSFLCTDSWGHGFIMINSFNLGRFSEKGPQRTMYVPAHILKQGLNEVLVFESDRQQTSFDIRERNMTFMDHQLWTNYIS</sequence>
<reference evidence="5" key="1">
    <citation type="submission" date="2021-02" db="EMBL/GenBank/DDBJ databases">
        <authorList>
            <person name="Nowell W R."/>
        </authorList>
    </citation>
    <scope>NUCLEOTIDE SEQUENCE</scope>
</reference>
<dbReference type="EMBL" id="CAJOBS010000078">
    <property type="protein sequence ID" value="CAF4488877.1"/>
    <property type="molecule type" value="Genomic_DNA"/>
</dbReference>
<evidence type="ECO:0000313" key="4">
    <source>
        <dbReference type="EMBL" id="CAF3651552.1"/>
    </source>
</evidence>
<evidence type="ECO:0000259" key="3">
    <source>
        <dbReference type="Pfam" id="PF21467"/>
    </source>
</evidence>
<evidence type="ECO:0000313" key="6">
    <source>
        <dbReference type="Proteomes" id="UP000663838"/>
    </source>
</evidence>
<name>A0A820UQJ6_9BILA</name>
<dbReference type="Proteomes" id="UP000663865">
    <property type="component" value="Unassembled WGS sequence"/>
</dbReference>
<evidence type="ECO:0000256" key="1">
    <source>
        <dbReference type="ARBA" id="ARBA00022801"/>
    </source>
</evidence>
<comment type="caution">
    <text evidence="5">The sequence shown here is derived from an EMBL/GenBank/DDBJ whole genome shotgun (WGS) entry which is preliminary data.</text>
</comment>
<dbReference type="InterPro" id="IPR048913">
    <property type="entry name" value="BetaGal_gal-bd"/>
</dbReference>
<feature type="domain" description="Beta-galactosidase galactose-binding" evidence="3">
    <location>
        <begin position="47"/>
        <end position="107"/>
    </location>
</feature>
<protein>
    <recommendedName>
        <fullName evidence="3">Beta-galactosidase galactose-binding domain-containing protein</fullName>
    </recommendedName>
</protein>
<dbReference type="Gene3D" id="2.60.120.260">
    <property type="entry name" value="Galactose-binding domain-like"/>
    <property type="match status" value="1"/>
</dbReference>
<dbReference type="AlphaFoldDB" id="A0A820UQJ6"/>
<dbReference type="GO" id="GO:0004553">
    <property type="term" value="F:hydrolase activity, hydrolyzing O-glycosyl compounds"/>
    <property type="evidence" value="ECO:0007669"/>
    <property type="project" value="InterPro"/>
</dbReference>
<dbReference type="SUPFAM" id="SSF49785">
    <property type="entry name" value="Galactose-binding domain-like"/>
    <property type="match status" value="1"/>
</dbReference>
<dbReference type="PANTHER" id="PTHR23421">
    <property type="entry name" value="BETA-GALACTOSIDASE RELATED"/>
    <property type="match status" value="1"/>
</dbReference>